<evidence type="ECO:0000256" key="2">
    <source>
        <dbReference type="ARBA" id="ARBA00022553"/>
    </source>
</evidence>
<keyword evidence="6" id="KW-1185">Reference proteome</keyword>
<evidence type="ECO:0000313" key="6">
    <source>
        <dbReference type="Proteomes" id="UP000226192"/>
    </source>
</evidence>
<evidence type="ECO:0000313" key="5">
    <source>
        <dbReference type="EMBL" id="PHH59783.1"/>
    </source>
</evidence>
<dbReference type="PANTHER" id="PTHR44845">
    <property type="entry name" value="CARRIER DOMAIN-CONTAINING PROTEIN"/>
    <property type="match status" value="1"/>
</dbReference>
<dbReference type="AlphaFoldDB" id="A0A2C5XWL8"/>
<name>A0A2C5XWL8_9HYPO</name>
<organism evidence="5 6">
    <name type="scientific">Ophiocordyceps australis</name>
    <dbReference type="NCBI Taxonomy" id="1399860"/>
    <lineage>
        <taxon>Eukaryota</taxon>
        <taxon>Fungi</taxon>
        <taxon>Dikarya</taxon>
        <taxon>Ascomycota</taxon>
        <taxon>Pezizomycotina</taxon>
        <taxon>Sordariomycetes</taxon>
        <taxon>Hypocreomycetidae</taxon>
        <taxon>Hypocreales</taxon>
        <taxon>Ophiocordycipitaceae</taxon>
        <taxon>Ophiocordyceps</taxon>
    </lineage>
</organism>
<comment type="caution">
    <text evidence="5">The sequence shown here is derived from an EMBL/GenBank/DDBJ whole genome shotgun (WGS) entry which is preliminary data.</text>
</comment>
<dbReference type="InterPro" id="IPR010080">
    <property type="entry name" value="Thioester_reductase-like_dom"/>
</dbReference>
<dbReference type="FunFam" id="3.40.50.980:FF:000001">
    <property type="entry name" value="Non-ribosomal peptide synthetase"/>
    <property type="match status" value="1"/>
</dbReference>
<dbReference type="SUPFAM" id="SSF56801">
    <property type="entry name" value="Acetyl-CoA synthetase-like"/>
    <property type="match status" value="1"/>
</dbReference>
<dbReference type="InterPro" id="IPR009081">
    <property type="entry name" value="PP-bd_ACP"/>
</dbReference>
<gene>
    <name evidence="5" type="ORF">CDD81_2587</name>
</gene>
<dbReference type="SUPFAM" id="SSF47336">
    <property type="entry name" value="ACP-like"/>
    <property type="match status" value="1"/>
</dbReference>
<protein>
    <recommendedName>
        <fullName evidence="4">Carrier domain-containing protein</fullName>
    </recommendedName>
</protein>
<dbReference type="Pfam" id="PF00550">
    <property type="entry name" value="PP-binding"/>
    <property type="match status" value="1"/>
</dbReference>
<dbReference type="InterPro" id="IPR045851">
    <property type="entry name" value="AMP-bd_C_sf"/>
</dbReference>
<keyword evidence="2" id="KW-0597">Phosphoprotein</keyword>
<dbReference type="InterPro" id="IPR000873">
    <property type="entry name" value="AMP-dep_synth/lig_dom"/>
</dbReference>
<reference evidence="5 6" key="1">
    <citation type="submission" date="2017-06" db="EMBL/GenBank/DDBJ databases">
        <title>Ant-infecting Ophiocordyceps genomes reveal a high diversity of potential behavioral manipulation genes and a possible major role for enterotoxins.</title>
        <authorList>
            <person name="De Bekker C."/>
            <person name="Evans H.C."/>
            <person name="Brachmann A."/>
            <person name="Hughes D.P."/>
        </authorList>
    </citation>
    <scope>NUCLEOTIDE SEQUENCE [LARGE SCALE GENOMIC DNA]</scope>
    <source>
        <strain evidence="5 6">Map64</strain>
    </source>
</reference>
<accession>A0A2C5XWL8</accession>
<evidence type="ECO:0000256" key="3">
    <source>
        <dbReference type="ARBA" id="ARBA00022598"/>
    </source>
</evidence>
<dbReference type="InterPro" id="IPR042099">
    <property type="entry name" value="ANL_N_sf"/>
</dbReference>
<dbReference type="PROSITE" id="PS00012">
    <property type="entry name" value="PHOSPHOPANTETHEINE"/>
    <property type="match status" value="1"/>
</dbReference>
<keyword evidence="1" id="KW-0596">Phosphopantetheine</keyword>
<dbReference type="Pfam" id="PF00501">
    <property type="entry name" value="AMP-binding"/>
    <property type="match status" value="1"/>
</dbReference>
<dbReference type="OrthoDB" id="4895341at2759"/>
<dbReference type="InterPro" id="IPR036291">
    <property type="entry name" value="NAD(P)-bd_dom_sf"/>
</dbReference>
<dbReference type="PROSITE" id="PS50075">
    <property type="entry name" value="CARRIER"/>
    <property type="match status" value="1"/>
</dbReference>
<dbReference type="PIRSF" id="PIRSF001617">
    <property type="entry name" value="Alpha-AR"/>
    <property type="match status" value="1"/>
</dbReference>
<dbReference type="InterPro" id="IPR006162">
    <property type="entry name" value="Ppantetheine_attach_site"/>
</dbReference>
<evidence type="ECO:0000259" key="4">
    <source>
        <dbReference type="PROSITE" id="PS50075"/>
    </source>
</evidence>
<dbReference type="NCBIfam" id="TIGR01733">
    <property type="entry name" value="AA-adenyl-dom"/>
    <property type="match status" value="1"/>
</dbReference>
<dbReference type="PANTHER" id="PTHR44845:SF4">
    <property type="entry name" value="NONRIBOSOMAL PEPTIDE SYNTHASE INPA"/>
    <property type="match status" value="1"/>
</dbReference>
<dbReference type="Gene3D" id="3.40.50.12780">
    <property type="entry name" value="N-terminal domain of ligase-like"/>
    <property type="match status" value="1"/>
</dbReference>
<evidence type="ECO:0000256" key="1">
    <source>
        <dbReference type="ARBA" id="ARBA00022450"/>
    </source>
</evidence>
<dbReference type="InterPro" id="IPR013120">
    <property type="entry name" value="FAR_NAD-bd"/>
</dbReference>
<dbReference type="InterPro" id="IPR010071">
    <property type="entry name" value="AA_adenyl_dom"/>
</dbReference>
<dbReference type="InterPro" id="IPR020845">
    <property type="entry name" value="AMP-binding_CS"/>
</dbReference>
<dbReference type="STRING" id="1399860.A0A2C5XWL8"/>
<dbReference type="EMBL" id="NJET01000182">
    <property type="protein sequence ID" value="PHH59783.1"/>
    <property type="molecule type" value="Genomic_DNA"/>
</dbReference>
<dbReference type="GO" id="GO:0016874">
    <property type="term" value="F:ligase activity"/>
    <property type="evidence" value="ECO:0007669"/>
    <property type="project" value="UniProtKB-KW"/>
</dbReference>
<dbReference type="Pfam" id="PF13193">
    <property type="entry name" value="AMP-binding_C"/>
    <property type="match status" value="1"/>
</dbReference>
<dbReference type="PROSITE" id="PS00455">
    <property type="entry name" value="AMP_BINDING"/>
    <property type="match status" value="1"/>
</dbReference>
<keyword evidence="3" id="KW-0436">Ligase</keyword>
<dbReference type="Gene3D" id="3.40.50.720">
    <property type="entry name" value="NAD(P)-binding Rossmann-like Domain"/>
    <property type="match status" value="1"/>
</dbReference>
<dbReference type="InterPro" id="IPR036736">
    <property type="entry name" value="ACP-like_sf"/>
</dbReference>
<dbReference type="CDD" id="cd05918">
    <property type="entry name" value="A_NRPS_SidN3_like"/>
    <property type="match status" value="1"/>
</dbReference>
<dbReference type="Gene3D" id="3.30.300.30">
    <property type="match status" value="1"/>
</dbReference>
<dbReference type="Proteomes" id="UP000226192">
    <property type="component" value="Unassembled WGS sequence"/>
</dbReference>
<dbReference type="SUPFAM" id="SSF51735">
    <property type="entry name" value="NAD(P)-binding Rossmann-fold domains"/>
    <property type="match status" value="1"/>
</dbReference>
<feature type="domain" description="Carrier" evidence="4">
    <location>
        <begin position="617"/>
        <end position="693"/>
    </location>
</feature>
<sequence length="1106" mass="118917">MRVDDLIPEPDILLTTTPSPPSLLLSLSLSAALFPPSFPSHLLHTLRSLLALAVAHPGRKTSLLNPLTRLDRKLVASWNARPPVAAPACLHHLFDQQARRRPGAPAVCAWDGSYSYAQLAALANKVAHRLVQLGVGPEVLVAWAFEKSKFAVIASLAILKAGGAFVPLDASHPTQRLASILARAEAKLILASAKTAPALASFSLPILIIDDALVNSLPPQVTSPKTRVSPSNAAFVLFTSGSTGHPKGLVQQHGSVCSVNQAYQQALHLDQHSRVLNFAAYTFDVSTVDVFATLSLGGCVCIPSEEERLNNLELVIQRFGITWLDLTPSFALASLPDPRRVPSLQTLVLAGEALKPEQVAHFVGLVPRVINCYGPAEAGGCLAQTCEAGDSGRTVGRAIASARCWVVDVRNARWLASVGAVGELVVEGPTLARGYLGDEERSKAVFERHWGWRCVDRLRRRRRFYRTGDLVRYRMDGSIDFVGRRDTQAKIRGQRIELAEIEHHLARHPSVKQCLVDVPDSGLYAQRLVAVIEPRLALAQPTPLQLVPDRLLLDDASAMLAAKLPAYMVPSAWLMVSSLALTDSKKVDRRRVRVWLSEAETLAGERAPLVSDNGLKQELSSRVGGIIANGNEKAAAALTGRDFDLVAAGIDSIQVMTLSRWIHERYAVKLTVDKLLCPGLTISGLAGLVSAHQLGQPPESDGVDIMQQVDALASLIKANAPPHSFPPGPVSSVFLTGATGFLGIEILHQLLATHNTHIIIHVRAASAQHGLERIVDAATQAKWWCSSYAARLEIWPGNLSAPRLGLDAAKWARLTGEAQPAVDAIIHNGAAVQWNRSYHSLCGANTLSTLQLLQALAGRGQPARFVHVSGGQLLSATADDDALLAHAAAHATGYAQSKLVSELLVKRFAASSSANQHLVRIVKPSFIIGDVPHGLANTSDYLWALTKTAIQLGSYSRPSSGWLYVCPVGAVARAVCEAVLLETRPLVVKILEGVAMRDYWAMLTRDFAYPLQPVDAADWWARLRAHVAHEGPRHCLWALQDILHGQAGNVASPTPPAPDVQARSGDVLAAIRSNVLHLQDVRFLPPVSSQMEAIASGGSSETGCTD</sequence>
<proteinExistence type="predicted"/>
<dbReference type="Pfam" id="PF07993">
    <property type="entry name" value="NAD_binding_4"/>
    <property type="match status" value="1"/>
</dbReference>
<dbReference type="NCBIfam" id="TIGR01746">
    <property type="entry name" value="Thioester-redct"/>
    <property type="match status" value="1"/>
</dbReference>
<dbReference type="InterPro" id="IPR025110">
    <property type="entry name" value="AMP-bd_C"/>
</dbReference>